<dbReference type="EMBL" id="VUNN01000001">
    <property type="protein sequence ID" value="MSU05284.1"/>
    <property type="molecule type" value="Genomic_DNA"/>
</dbReference>
<keyword evidence="5" id="KW-1185">Reference proteome</keyword>
<evidence type="ECO:0000259" key="3">
    <source>
        <dbReference type="PROSITE" id="PS50977"/>
    </source>
</evidence>
<reference evidence="4 5" key="1">
    <citation type="submission" date="2019-08" db="EMBL/GenBank/DDBJ databases">
        <title>In-depth cultivation of the pig gut microbiome towards novel bacterial diversity and tailored functional studies.</title>
        <authorList>
            <person name="Wylensek D."/>
            <person name="Hitch T.C.A."/>
            <person name="Clavel T."/>
        </authorList>
    </citation>
    <scope>NUCLEOTIDE SEQUENCE [LARGE SCALE GENOMIC DNA]</scope>
    <source>
        <strain evidence="4 5">NM-380-WT-3C1</strain>
    </source>
</reference>
<dbReference type="InterPro" id="IPR001647">
    <property type="entry name" value="HTH_TetR"/>
</dbReference>
<evidence type="ECO:0000256" key="1">
    <source>
        <dbReference type="ARBA" id="ARBA00023125"/>
    </source>
</evidence>
<proteinExistence type="predicted"/>
<evidence type="ECO:0000313" key="4">
    <source>
        <dbReference type="EMBL" id="MSU05284.1"/>
    </source>
</evidence>
<dbReference type="Pfam" id="PF00440">
    <property type="entry name" value="TetR_N"/>
    <property type="match status" value="1"/>
</dbReference>
<evidence type="ECO:0000256" key="2">
    <source>
        <dbReference type="PROSITE-ProRule" id="PRU00335"/>
    </source>
</evidence>
<sequence length="176" mass="20383">MTKIDILNASISIISLEGFEKLTLSTLADKLGVKKASIYYYFSSKDEIILSLYENAKKILSRFTFNINFSLSSAEVLTAVYTHWEKIYNDKEFSLYLSLIEQRYMIDDEAFEIKNSLDLMIEAQSDAVIENLIERKKLFFPNKKLLSFLFSASAKESLKREESESFIEDFISSFSH</sequence>
<organism evidence="4 5">
    <name type="scientific">Bullifex porci</name>
    <dbReference type="NCBI Taxonomy" id="2606638"/>
    <lineage>
        <taxon>Bacteria</taxon>
        <taxon>Pseudomonadati</taxon>
        <taxon>Spirochaetota</taxon>
        <taxon>Spirochaetia</taxon>
        <taxon>Spirochaetales</taxon>
        <taxon>Spirochaetaceae</taxon>
        <taxon>Bullifex</taxon>
    </lineage>
</organism>
<dbReference type="AlphaFoldDB" id="A0A7X2TPD3"/>
<keyword evidence="1 2" id="KW-0238">DNA-binding</keyword>
<dbReference type="RefSeq" id="WP_154424185.1">
    <property type="nucleotide sequence ID" value="NZ_VUNN01000001.1"/>
</dbReference>
<feature type="domain" description="HTH tetR-type" evidence="3">
    <location>
        <begin position="1"/>
        <end position="60"/>
    </location>
</feature>
<accession>A0A7X2TPD3</accession>
<gene>
    <name evidence="4" type="ORF">FYJ80_00585</name>
</gene>
<feature type="DNA-binding region" description="H-T-H motif" evidence="2">
    <location>
        <begin position="23"/>
        <end position="42"/>
    </location>
</feature>
<dbReference type="GO" id="GO:0003677">
    <property type="term" value="F:DNA binding"/>
    <property type="evidence" value="ECO:0007669"/>
    <property type="project" value="UniProtKB-UniRule"/>
</dbReference>
<dbReference type="Proteomes" id="UP000460549">
    <property type="component" value="Unassembled WGS sequence"/>
</dbReference>
<evidence type="ECO:0000313" key="5">
    <source>
        <dbReference type="Proteomes" id="UP000460549"/>
    </source>
</evidence>
<dbReference type="PROSITE" id="PS50977">
    <property type="entry name" value="HTH_TETR_2"/>
    <property type="match status" value="1"/>
</dbReference>
<comment type="caution">
    <text evidence="4">The sequence shown here is derived from an EMBL/GenBank/DDBJ whole genome shotgun (WGS) entry which is preliminary data.</text>
</comment>
<dbReference type="Gene3D" id="1.10.357.10">
    <property type="entry name" value="Tetracycline Repressor, domain 2"/>
    <property type="match status" value="1"/>
</dbReference>
<protein>
    <submittedName>
        <fullName evidence="4">TetR/AcrR family transcriptional regulator</fullName>
    </submittedName>
</protein>
<dbReference type="SUPFAM" id="SSF46689">
    <property type="entry name" value="Homeodomain-like"/>
    <property type="match status" value="1"/>
</dbReference>
<dbReference type="PRINTS" id="PR00455">
    <property type="entry name" value="HTHTETR"/>
</dbReference>
<name>A0A7X2TPD3_9SPIO</name>
<dbReference type="InterPro" id="IPR009057">
    <property type="entry name" value="Homeodomain-like_sf"/>
</dbReference>